<proteinExistence type="predicted"/>
<reference evidence="2" key="1">
    <citation type="submission" date="2022-11" db="UniProtKB">
        <authorList>
            <consortium name="WormBaseParasite"/>
        </authorList>
    </citation>
    <scope>IDENTIFICATION</scope>
</reference>
<name>A0AC35FXM8_9BILA</name>
<evidence type="ECO:0000313" key="1">
    <source>
        <dbReference type="Proteomes" id="UP000887580"/>
    </source>
</evidence>
<accession>A0AC35FXM8</accession>
<sequence>MAPIAHRQSLFKVRATWQPFFLKSKLFDLDNEVQKIDKSWPIFKQSTNGIPIVPSTKSTAIPPASTSASAKHVTVPLPAVVKPVVPITKQEKSPPPPPVKKVLKPQPSPLKKTVTNVANSATTSKTVTKTKTVVATKQSDTVIANSSTKNVIKSPKTVSSVSSSSVVSATVKSVAPLKIKGAPLDPRIAKKMASENKVEPSKKTSVTADSMAKQIKIKEVPNQSNKVIKKEPVEVKAEPMDTTTYNGEKKNGKIIRKPLRKHVLDRETHRNRDIPEKKRRIDETHAFQPTAALGAHAFLPPPVASIPSVPYPMQPQPTVSPLGAILPPQIPKPEIEESWRSTAARPPLQPFNQPPPPIINSGPPPLPQSSGMGASVITNETPRLSGAANNRIFVDGRAYEVFYLNNEAVIEQNGLPHRIFFSGPPRDILIDGKPFKLAFDEARMINIDDVPHPIKFGAPSRELYVGDHPFRGAFGGPPMVANINGRRHEFRLCGPPPEVRIDQDPCYELSRHMNAVRGPQSVKPKQEGEKLGKQDVIALLQKIKQHGILNKPLGILKDDSKTSSLSQKPSPPGPRVDVGTAREISAPPSIKDFQIGSLMVRYSDVVEALHRPRTACPHCGIGFTDTNSEAYQRHIDMHVQELLRTKESGKSRSRGWYMGKENWIEFDELSEVQKQPTTELQKGTTDESSSQGGDKFASSPSDAIATTSLNKVCSVCHEKFNEYYDNDDEEWRFQDCVVKGNIAVHRYCVEQMEDGNDNNRNFGIKQEITQKQTAFPV</sequence>
<dbReference type="Proteomes" id="UP000887580">
    <property type="component" value="Unplaced"/>
</dbReference>
<dbReference type="WBParaSite" id="PS1159_v2.g21451.t1">
    <property type="protein sequence ID" value="PS1159_v2.g21451.t1"/>
    <property type="gene ID" value="PS1159_v2.g21451"/>
</dbReference>
<evidence type="ECO:0000313" key="2">
    <source>
        <dbReference type="WBParaSite" id="PS1159_v2.g21451.t1"/>
    </source>
</evidence>
<protein>
    <submittedName>
        <fullName evidence="2">C2H2-type domain-containing protein</fullName>
    </submittedName>
</protein>
<organism evidence="1 2">
    <name type="scientific">Panagrolaimus sp. PS1159</name>
    <dbReference type="NCBI Taxonomy" id="55785"/>
    <lineage>
        <taxon>Eukaryota</taxon>
        <taxon>Metazoa</taxon>
        <taxon>Ecdysozoa</taxon>
        <taxon>Nematoda</taxon>
        <taxon>Chromadorea</taxon>
        <taxon>Rhabditida</taxon>
        <taxon>Tylenchina</taxon>
        <taxon>Panagrolaimomorpha</taxon>
        <taxon>Panagrolaimoidea</taxon>
        <taxon>Panagrolaimidae</taxon>
        <taxon>Panagrolaimus</taxon>
    </lineage>
</organism>